<dbReference type="OrthoDB" id="786214at2759"/>
<sequence>MATKLEQNGEISEIENTNAIDPTENLVFEVKENGSEGPEEMKPSSNEGEKSISESADGNRTFTMRELLNELDDVSRDSDGNALYRQESLRQKDITENDISMDLINHINGVDAEGRSRQKVLSFAAQRYASAIERNPSDHDAFYNWALVLQESADNFPYDSTSPSKDALLEEACKKYDKATQICPSLHDAFYNWAIAISDRAKLHGRTKEAEKLWKQVPPLSFAL</sequence>
<dbReference type="PANTHER" id="PTHR45005:SF2">
    <property type="entry name" value="PROTEIN HLB1"/>
    <property type="match status" value="1"/>
</dbReference>
<feature type="compositionally biased region" description="Basic and acidic residues" evidence="1">
    <location>
        <begin position="29"/>
        <end position="52"/>
    </location>
</feature>
<dbReference type="SUPFAM" id="SSF48452">
    <property type="entry name" value="TPR-like"/>
    <property type="match status" value="1"/>
</dbReference>
<keyword evidence="3" id="KW-1185">Reference proteome</keyword>
<evidence type="ECO:0000313" key="3">
    <source>
        <dbReference type="Proteomes" id="UP000036987"/>
    </source>
</evidence>
<dbReference type="EMBL" id="LFYR01000960">
    <property type="protein sequence ID" value="KMZ66640.1"/>
    <property type="molecule type" value="Genomic_DNA"/>
</dbReference>
<dbReference type="Proteomes" id="UP000036987">
    <property type="component" value="Unassembled WGS sequence"/>
</dbReference>
<dbReference type="AlphaFoldDB" id="A0A0K9PEK6"/>
<organism evidence="2 3">
    <name type="scientific">Zostera marina</name>
    <name type="common">Eelgrass</name>
    <dbReference type="NCBI Taxonomy" id="29655"/>
    <lineage>
        <taxon>Eukaryota</taxon>
        <taxon>Viridiplantae</taxon>
        <taxon>Streptophyta</taxon>
        <taxon>Embryophyta</taxon>
        <taxon>Tracheophyta</taxon>
        <taxon>Spermatophyta</taxon>
        <taxon>Magnoliopsida</taxon>
        <taxon>Liliopsida</taxon>
        <taxon>Zosteraceae</taxon>
        <taxon>Zostera</taxon>
    </lineage>
</organism>
<dbReference type="InterPro" id="IPR011990">
    <property type="entry name" value="TPR-like_helical_dom_sf"/>
</dbReference>
<comment type="caution">
    <text evidence="2">The sequence shown here is derived from an EMBL/GenBank/DDBJ whole genome shotgun (WGS) entry which is preliminary data.</text>
</comment>
<dbReference type="STRING" id="29655.A0A0K9PEK6"/>
<proteinExistence type="predicted"/>
<dbReference type="Gene3D" id="1.25.40.10">
    <property type="entry name" value="Tetratricopeptide repeat domain"/>
    <property type="match status" value="1"/>
</dbReference>
<name>A0A0K9PEK6_ZOSMR</name>
<accession>A0A0K9PEK6</accession>
<protein>
    <submittedName>
        <fullName evidence="2">Uncharacterized protein</fullName>
    </submittedName>
</protein>
<feature type="region of interest" description="Disordered" evidence="1">
    <location>
        <begin position="1"/>
        <end position="60"/>
    </location>
</feature>
<dbReference type="PANTHER" id="PTHR45005">
    <property type="match status" value="1"/>
</dbReference>
<feature type="compositionally biased region" description="Polar residues" evidence="1">
    <location>
        <begin position="1"/>
        <end position="20"/>
    </location>
</feature>
<gene>
    <name evidence="2" type="ORF">ZOSMA_290G00110</name>
</gene>
<dbReference type="InterPro" id="IPR053277">
    <property type="entry name" value="Endomembrane_traffic_mod"/>
</dbReference>
<reference evidence="3" key="1">
    <citation type="journal article" date="2016" name="Nature">
        <title>The genome of the seagrass Zostera marina reveals angiosperm adaptation to the sea.</title>
        <authorList>
            <person name="Olsen J.L."/>
            <person name="Rouze P."/>
            <person name="Verhelst B."/>
            <person name="Lin Y.-C."/>
            <person name="Bayer T."/>
            <person name="Collen J."/>
            <person name="Dattolo E."/>
            <person name="De Paoli E."/>
            <person name="Dittami S."/>
            <person name="Maumus F."/>
            <person name="Michel G."/>
            <person name="Kersting A."/>
            <person name="Lauritano C."/>
            <person name="Lohaus R."/>
            <person name="Toepel M."/>
            <person name="Tonon T."/>
            <person name="Vanneste K."/>
            <person name="Amirebrahimi M."/>
            <person name="Brakel J."/>
            <person name="Bostroem C."/>
            <person name="Chovatia M."/>
            <person name="Grimwood J."/>
            <person name="Jenkins J.W."/>
            <person name="Jueterbock A."/>
            <person name="Mraz A."/>
            <person name="Stam W.T."/>
            <person name="Tice H."/>
            <person name="Bornberg-Bauer E."/>
            <person name="Green P.J."/>
            <person name="Pearson G.A."/>
            <person name="Procaccini G."/>
            <person name="Duarte C.M."/>
            <person name="Schmutz J."/>
            <person name="Reusch T.B.H."/>
            <person name="Van de Peer Y."/>
        </authorList>
    </citation>
    <scope>NUCLEOTIDE SEQUENCE [LARGE SCALE GENOMIC DNA]</scope>
    <source>
        <strain evidence="3">cv. Finnish</strain>
    </source>
</reference>
<evidence type="ECO:0000313" key="2">
    <source>
        <dbReference type="EMBL" id="KMZ66640.1"/>
    </source>
</evidence>
<evidence type="ECO:0000256" key="1">
    <source>
        <dbReference type="SAM" id="MobiDB-lite"/>
    </source>
</evidence>